<organism evidence="1 2">
    <name type="scientific">Chlamydomonas eustigma</name>
    <dbReference type="NCBI Taxonomy" id="1157962"/>
    <lineage>
        <taxon>Eukaryota</taxon>
        <taxon>Viridiplantae</taxon>
        <taxon>Chlorophyta</taxon>
        <taxon>core chlorophytes</taxon>
        <taxon>Chlorophyceae</taxon>
        <taxon>CS clade</taxon>
        <taxon>Chlamydomonadales</taxon>
        <taxon>Chlamydomonadaceae</taxon>
        <taxon>Chlamydomonas</taxon>
    </lineage>
</organism>
<keyword evidence="2" id="KW-1185">Reference proteome</keyword>
<name>A0A250WQV8_9CHLO</name>
<reference evidence="1 2" key="1">
    <citation type="submission" date="2017-08" db="EMBL/GenBank/DDBJ databases">
        <title>Acidophilic green algal genome provides insights into adaptation to an acidic environment.</title>
        <authorList>
            <person name="Hirooka S."/>
            <person name="Hirose Y."/>
            <person name="Kanesaki Y."/>
            <person name="Higuchi S."/>
            <person name="Fujiwara T."/>
            <person name="Onuma R."/>
            <person name="Era A."/>
            <person name="Ohbayashi R."/>
            <person name="Uzuka A."/>
            <person name="Nozaki H."/>
            <person name="Yoshikawa H."/>
            <person name="Miyagishima S.Y."/>
        </authorList>
    </citation>
    <scope>NUCLEOTIDE SEQUENCE [LARGE SCALE GENOMIC DNA]</scope>
    <source>
        <strain evidence="1 2">NIES-2499</strain>
    </source>
</reference>
<evidence type="ECO:0000313" key="2">
    <source>
        <dbReference type="Proteomes" id="UP000232323"/>
    </source>
</evidence>
<protein>
    <submittedName>
        <fullName evidence="1">Uncharacterized protein</fullName>
    </submittedName>
</protein>
<dbReference type="AlphaFoldDB" id="A0A250WQV8"/>
<evidence type="ECO:0000313" key="1">
    <source>
        <dbReference type="EMBL" id="GAX73079.1"/>
    </source>
</evidence>
<accession>A0A250WQV8</accession>
<proteinExistence type="predicted"/>
<dbReference type="Proteomes" id="UP000232323">
    <property type="component" value="Unassembled WGS sequence"/>
</dbReference>
<gene>
    <name evidence="1" type="ORF">CEUSTIGMA_g532.t1</name>
</gene>
<sequence>MFQTLDCSFVNIFVEKARQKGGSGIKREDQKQSMQYRRLWSAGNVYKPQKERAGPSFRVNPLNATASVGRYWHCLCSDTAGPSSIPASHDVKNISVHPAFPVLGRCGCLSSLVFFLAGTAPLLTAKFTSASTLTPTQIMQKAICSPQTLFNNLSRTEFGSQGDSIIQQRFTKDCYEQSGPSRIPFMRPGLTYYPR</sequence>
<comment type="caution">
    <text evidence="1">The sequence shown here is derived from an EMBL/GenBank/DDBJ whole genome shotgun (WGS) entry which is preliminary data.</text>
</comment>
<dbReference type="EMBL" id="BEGY01000002">
    <property type="protein sequence ID" value="GAX73079.1"/>
    <property type="molecule type" value="Genomic_DNA"/>
</dbReference>